<feature type="region of interest" description="Disordered" evidence="1">
    <location>
        <begin position="1"/>
        <end position="27"/>
    </location>
</feature>
<evidence type="ECO:0000313" key="2">
    <source>
        <dbReference type="EMBL" id="KAB0337662.1"/>
    </source>
</evidence>
<feature type="compositionally biased region" description="Polar residues" evidence="1">
    <location>
        <begin position="14"/>
        <end position="23"/>
    </location>
</feature>
<organism evidence="2 3">
    <name type="scientific">Balaenoptera physalus</name>
    <name type="common">Fin whale</name>
    <name type="synonym">Balaena physalus</name>
    <dbReference type="NCBI Taxonomy" id="9770"/>
    <lineage>
        <taxon>Eukaryota</taxon>
        <taxon>Metazoa</taxon>
        <taxon>Chordata</taxon>
        <taxon>Craniata</taxon>
        <taxon>Vertebrata</taxon>
        <taxon>Euteleostomi</taxon>
        <taxon>Mammalia</taxon>
        <taxon>Eutheria</taxon>
        <taxon>Laurasiatheria</taxon>
        <taxon>Artiodactyla</taxon>
        <taxon>Whippomorpha</taxon>
        <taxon>Cetacea</taxon>
        <taxon>Mysticeti</taxon>
        <taxon>Balaenopteridae</taxon>
        <taxon>Balaenoptera</taxon>
    </lineage>
</organism>
<protein>
    <submittedName>
        <fullName evidence="2">Uncharacterized protein</fullName>
    </submittedName>
</protein>
<reference evidence="2 3" key="1">
    <citation type="journal article" date="2019" name="PLoS ONE">
        <title>Genomic analyses reveal an absence of contemporary introgressive admixture between fin whales and blue whales, despite known hybrids.</title>
        <authorList>
            <person name="Westbury M.V."/>
            <person name="Petersen B."/>
            <person name="Lorenzen E.D."/>
        </authorList>
    </citation>
    <scope>NUCLEOTIDE SEQUENCE [LARGE SCALE GENOMIC DNA]</scope>
    <source>
        <strain evidence="2">FinWhale-01</strain>
    </source>
</reference>
<evidence type="ECO:0000256" key="1">
    <source>
        <dbReference type="SAM" id="MobiDB-lite"/>
    </source>
</evidence>
<sequence>PAESEDEDEEGATALSNHSSTATDPEHAELVTRAKEVIANAQWEDVVQKALRAWQVSPACQ</sequence>
<feature type="compositionally biased region" description="Acidic residues" evidence="1">
    <location>
        <begin position="1"/>
        <end position="11"/>
    </location>
</feature>
<comment type="caution">
    <text evidence="2">The sequence shown here is derived from an EMBL/GenBank/DDBJ whole genome shotgun (WGS) entry which is preliminary data.</text>
</comment>
<gene>
    <name evidence="2" type="ORF">E2I00_016944</name>
</gene>
<feature type="non-terminal residue" evidence="2">
    <location>
        <position position="1"/>
    </location>
</feature>
<dbReference type="Proteomes" id="UP000437017">
    <property type="component" value="Unassembled WGS sequence"/>
</dbReference>
<keyword evidence="3" id="KW-1185">Reference proteome</keyword>
<dbReference type="EMBL" id="SGJD01047432">
    <property type="protein sequence ID" value="KAB0337662.1"/>
    <property type="molecule type" value="Genomic_DNA"/>
</dbReference>
<evidence type="ECO:0000313" key="3">
    <source>
        <dbReference type="Proteomes" id="UP000437017"/>
    </source>
</evidence>
<proteinExistence type="predicted"/>
<name>A0A643ATR8_BALPH</name>
<dbReference type="AlphaFoldDB" id="A0A643ATR8"/>
<accession>A0A643ATR8</accession>
<dbReference type="OrthoDB" id="5593200at2759"/>